<dbReference type="Pfam" id="PF01636">
    <property type="entry name" value="APH"/>
    <property type="match status" value="1"/>
</dbReference>
<dbReference type="Proteomes" id="UP000441404">
    <property type="component" value="Unassembled WGS sequence"/>
</dbReference>
<dbReference type="GO" id="GO:0004413">
    <property type="term" value="F:homoserine kinase activity"/>
    <property type="evidence" value="ECO:0007669"/>
    <property type="project" value="TreeGrafter"/>
</dbReference>
<gene>
    <name evidence="4" type="ORF">GHO39_01905</name>
    <name evidence="3" type="ORF">GHO40_03365</name>
</gene>
<dbReference type="EMBL" id="WIWJ01000004">
    <property type="protein sequence ID" value="MQT45775.1"/>
    <property type="molecule type" value="Genomic_DNA"/>
</dbReference>
<dbReference type="Proteomes" id="UP000489190">
    <property type="component" value="Unassembled WGS sequence"/>
</dbReference>
<name>A0A6A7YIG3_9PSED</name>
<dbReference type="Gene3D" id="3.90.1200.10">
    <property type="match status" value="1"/>
</dbReference>
<keyword evidence="4" id="KW-0808">Transferase</keyword>
<organism evidence="4 6">
    <name type="scientific">Pseudomonas helleri</name>
    <dbReference type="NCBI Taxonomy" id="1608996"/>
    <lineage>
        <taxon>Bacteria</taxon>
        <taxon>Pseudomonadati</taxon>
        <taxon>Pseudomonadota</taxon>
        <taxon>Gammaproteobacteria</taxon>
        <taxon>Pseudomonadales</taxon>
        <taxon>Pseudomonadaceae</taxon>
        <taxon>Pseudomonas</taxon>
    </lineage>
</organism>
<dbReference type="SUPFAM" id="SSF56112">
    <property type="entry name" value="Protein kinase-like (PK-like)"/>
    <property type="match status" value="1"/>
</dbReference>
<dbReference type="AlphaFoldDB" id="A0A6A7YIG3"/>
<dbReference type="GO" id="GO:0009088">
    <property type="term" value="P:threonine biosynthetic process"/>
    <property type="evidence" value="ECO:0007669"/>
    <property type="project" value="TreeGrafter"/>
</dbReference>
<proteinExistence type="inferred from homology"/>
<evidence type="ECO:0000256" key="1">
    <source>
        <dbReference type="ARBA" id="ARBA00038240"/>
    </source>
</evidence>
<comment type="caution">
    <text evidence="4">The sequence shown here is derived from an EMBL/GenBank/DDBJ whole genome shotgun (WGS) entry which is preliminary data.</text>
</comment>
<feature type="domain" description="Aminoglycoside phosphotransferase" evidence="2">
    <location>
        <begin position="56"/>
        <end position="311"/>
    </location>
</feature>
<sequence length="388" mass="42702">MADARSSAHGVGREPVQADWPAIGDAAIEQLLSHYPAVGSLREVNWHSPRPFSAACLITTSEQPLFVKRHHRSVREPEWLREEHRFMAHLRGNGAPVAQVLSSAEGDTAIALGEWTYEVHQIAVGDDLYREALSWTPFQAYQHAWAAGQSLARLHDAASGFTAPPRQAPVLLANFRLFSQPDPIVAIEAACVNDPALAAYLSQRDWRADLQSLHLPFHQQLYPLLATQQPLWTHNDWHASNLLWDTTQPDSQVSSVLDFGLADQTFALFDLATAVERNSIPWLDLDIGGSAAASLESVDAILQGYHSVRPLKAQDFLTLAALLPLVHTDFALSEVAYYQGIVGSEANATVAYEAYLIGHTRWFNGAAGQRLLAHLHDLAARAEEGEQP</sequence>
<reference evidence="5 6" key="1">
    <citation type="submission" date="2019-10" db="EMBL/GenBank/DDBJ databases">
        <title>Evaluation of single-gene subtyping targets for Pseudomonas.</title>
        <authorList>
            <person name="Reichler S.J."/>
            <person name="Orsi R.H."/>
            <person name="Wiedmann M."/>
            <person name="Martin N.H."/>
            <person name="Murphy S.I."/>
        </authorList>
    </citation>
    <scope>NUCLEOTIDE SEQUENCE [LARGE SCALE GENOMIC DNA]</scope>
    <source>
        <strain evidence="4 6">FSL R10-3254</strain>
        <strain evidence="3 5">FSL R10-3257</strain>
    </source>
</reference>
<dbReference type="PANTHER" id="PTHR21064">
    <property type="entry name" value="AMINOGLYCOSIDE PHOSPHOTRANSFERASE DOMAIN-CONTAINING PROTEIN-RELATED"/>
    <property type="match status" value="1"/>
</dbReference>
<evidence type="ECO:0000259" key="2">
    <source>
        <dbReference type="Pfam" id="PF01636"/>
    </source>
</evidence>
<evidence type="ECO:0000313" key="4">
    <source>
        <dbReference type="EMBL" id="MQT87921.1"/>
    </source>
</evidence>
<dbReference type="InterPro" id="IPR002575">
    <property type="entry name" value="Aminoglycoside_PTrfase"/>
</dbReference>
<dbReference type="InterPro" id="IPR011009">
    <property type="entry name" value="Kinase-like_dom_sf"/>
</dbReference>
<evidence type="ECO:0000313" key="3">
    <source>
        <dbReference type="EMBL" id="MQT45775.1"/>
    </source>
</evidence>
<evidence type="ECO:0000313" key="6">
    <source>
        <dbReference type="Proteomes" id="UP000489190"/>
    </source>
</evidence>
<protein>
    <submittedName>
        <fullName evidence="4">Phosphotransferase</fullName>
    </submittedName>
</protein>
<dbReference type="PANTHER" id="PTHR21064:SF6">
    <property type="entry name" value="AMINOGLYCOSIDE PHOSPHOTRANSFERASE DOMAIN-CONTAINING PROTEIN"/>
    <property type="match status" value="1"/>
</dbReference>
<dbReference type="EMBL" id="WIWI01000004">
    <property type="protein sequence ID" value="MQT87921.1"/>
    <property type="molecule type" value="Genomic_DNA"/>
</dbReference>
<comment type="similarity">
    <text evidence="1">Belongs to the pseudomonas-type ThrB family.</text>
</comment>
<dbReference type="RefSeq" id="WP_153326415.1">
    <property type="nucleotide sequence ID" value="NZ_WIWI01000004.1"/>
</dbReference>
<evidence type="ECO:0000313" key="5">
    <source>
        <dbReference type="Proteomes" id="UP000441404"/>
    </source>
</evidence>
<accession>A0A6A7YIG3</accession>
<dbReference type="InterPro" id="IPR050249">
    <property type="entry name" value="Pseudomonas-type_ThrB"/>
</dbReference>